<evidence type="ECO:0000256" key="7">
    <source>
        <dbReference type="ARBA" id="ARBA00022729"/>
    </source>
</evidence>
<evidence type="ECO:0000256" key="10">
    <source>
        <dbReference type="ARBA" id="ARBA00024983"/>
    </source>
</evidence>
<dbReference type="eggNOG" id="ENOG502QS0R">
    <property type="taxonomic scope" value="Eukaryota"/>
</dbReference>
<evidence type="ECO:0000256" key="14">
    <source>
        <dbReference type="ARBA" id="ARBA00042762"/>
    </source>
</evidence>
<name>U1HLE9_ENDPU</name>
<dbReference type="GeneID" id="19242657"/>
<comment type="similarity">
    <text evidence="3">Belongs to the glycosyl hydrolase 17 family.</text>
</comment>
<dbReference type="OMA" id="VVCPYAT"/>
<dbReference type="OrthoDB" id="4082933at2759"/>
<accession>U1HLE9</accession>
<comment type="catalytic activity">
    <reaction evidence="1">
        <text>Hydrolysis of terminal, non-reducing beta-D-glucosyl residues with release of beta-D-glucose.</text>
        <dbReference type="EC" id="3.2.1.21"/>
    </reaction>
</comment>
<evidence type="ECO:0000256" key="5">
    <source>
        <dbReference type="ARBA" id="ARBA00022512"/>
    </source>
</evidence>
<organism evidence="17 18">
    <name type="scientific">Endocarpon pusillum (strain Z07020 / HMAS-L-300199)</name>
    <name type="common">Lichen-forming fungus</name>
    <dbReference type="NCBI Taxonomy" id="1263415"/>
    <lineage>
        <taxon>Eukaryota</taxon>
        <taxon>Fungi</taxon>
        <taxon>Dikarya</taxon>
        <taxon>Ascomycota</taxon>
        <taxon>Pezizomycotina</taxon>
        <taxon>Eurotiomycetes</taxon>
        <taxon>Chaetothyriomycetidae</taxon>
        <taxon>Verrucariales</taxon>
        <taxon>Verrucariaceae</taxon>
        <taxon>Endocarpon</taxon>
    </lineage>
</organism>
<evidence type="ECO:0000256" key="15">
    <source>
        <dbReference type="SAM" id="MobiDB-lite"/>
    </source>
</evidence>
<feature type="compositionally biased region" description="Low complexity" evidence="15">
    <location>
        <begin position="166"/>
        <end position="176"/>
    </location>
</feature>
<evidence type="ECO:0000256" key="8">
    <source>
        <dbReference type="ARBA" id="ARBA00022801"/>
    </source>
</evidence>
<dbReference type="PANTHER" id="PTHR16631:SF24">
    <property type="entry name" value="FAMILY 17 GLUCOSIDASE SCW11-RELATED"/>
    <property type="match status" value="1"/>
</dbReference>
<dbReference type="GO" id="GO:0009986">
    <property type="term" value="C:cell surface"/>
    <property type="evidence" value="ECO:0007669"/>
    <property type="project" value="TreeGrafter"/>
</dbReference>
<evidence type="ECO:0000256" key="6">
    <source>
        <dbReference type="ARBA" id="ARBA00022525"/>
    </source>
</evidence>
<evidence type="ECO:0000256" key="11">
    <source>
        <dbReference type="ARBA" id="ARBA00039284"/>
    </source>
</evidence>
<feature type="compositionally biased region" description="Low complexity" evidence="15">
    <location>
        <begin position="188"/>
        <end position="200"/>
    </location>
</feature>
<evidence type="ECO:0000256" key="2">
    <source>
        <dbReference type="ARBA" id="ARBA00004191"/>
    </source>
</evidence>
<dbReference type="EC" id="3.2.1.21" evidence="4"/>
<dbReference type="GO" id="GO:0009277">
    <property type="term" value="C:fungal-type cell wall"/>
    <property type="evidence" value="ECO:0007669"/>
    <property type="project" value="TreeGrafter"/>
</dbReference>
<dbReference type="InterPro" id="IPR050732">
    <property type="entry name" value="Beta-glucan_modifiers"/>
</dbReference>
<evidence type="ECO:0000256" key="9">
    <source>
        <dbReference type="ARBA" id="ARBA00023295"/>
    </source>
</evidence>
<evidence type="ECO:0000313" key="18">
    <source>
        <dbReference type="Proteomes" id="UP000019373"/>
    </source>
</evidence>
<dbReference type="RefSeq" id="XP_007803263.1">
    <property type="nucleotide sequence ID" value="XM_007805072.1"/>
</dbReference>
<keyword evidence="18" id="KW-1185">Reference proteome</keyword>
<dbReference type="HOGENOM" id="CLU_027285_2_1_1"/>
<dbReference type="InterPro" id="IPR017853">
    <property type="entry name" value="GH"/>
</dbReference>
<dbReference type="GO" id="GO:0071555">
    <property type="term" value="P:cell wall organization"/>
    <property type="evidence" value="ECO:0007669"/>
    <property type="project" value="TreeGrafter"/>
</dbReference>
<evidence type="ECO:0000256" key="3">
    <source>
        <dbReference type="ARBA" id="ARBA00008773"/>
    </source>
</evidence>
<keyword evidence="5" id="KW-0134">Cell wall</keyword>
<evidence type="ECO:0000256" key="16">
    <source>
        <dbReference type="SAM" id="SignalP"/>
    </source>
</evidence>
<keyword evidence="6" id="KW-0964">Secreted</keyword>
<evidence type="ECO:0000256" key="12">
    <source>
        <dbReference type="ARBA" id="ARBA00041495"/>
    </source>
</evidence>
<dbReference type="AlphaFoldDB" id="U1HLE9"/>
<dbReference type="GO" id="GO:0005576">
    <property type="term" value="C:extracellular region"/>
    <property type="evidence" value="ECO:0007669"/>
    <property type="project" value="TreeGrafter"/>
</dbReference>
<gene>
    <name evidence="17" type="ORF">EPUS_07777</name>
</gene>
<reference evidence="18" key="1">
    <citation type="journal article" date="2014" name="BMC Genomics">
        <title>Genome characteristics reveal the impact of lichenization on lichen-forming fungus Endocarpon pusillum Hedwig (Verrucariales, Ascomycota).</title>
        <authorList>
            <person name="Wang Y.-Y."/>
            <person name="Liu B."/>
            <person name="Zhang X.-Y."/>
            <person name="Zhou Q.-M."/>
            <person name="Zhang T."/>
            <person name="Li H."/>
            <person name="Yu Y.-F."/>
            <person name="Zhang X.-L."/>
            <person name="Hao X.-Y."/>
            <person name="Wang M."/>
            <person name="Wang L."/>
            <person name="Wei J.-C."/>
        </authorList>
    </citation>
    <scope>NUCLEOTIDE SEQUENCE [LARGE SCALE GENOMIC DNA]</scope>
    <source>
        <strain evidence="18">Z07020 / HMAS-L-300199</strain>
    </source>
</reference>
<dbReference type="EMBL" id="KE721256">
    <property type="protein sequence ID" value="ERF71105.1"/>
    <property type="molecule type" value="Genomic_DNA"/>
</dbReference>
<evidence type="ECO:0000313" key="17">
    <source>
        <dbReference type="EMBL" id="ERF71105.1"/>
    </source>
</evidence>
<comment type="function">
    <text evidence="10">Beta-glucosidases are one of a number of cellulolytic enzymes involved in the degradation of cellulosic biomass. Catalyzes the last step releasing glucose from the inhibitory cellobiose.</text>
</comment>
<feature type="compositionally biased region" description="Pro residues" evidence="15">
    <location>
        <begin position="177"/>
        <end position="187"/>
    </location>
</feature>
<evidence type="ECO:0000256" key="13">
    <source>
        <dbReference type="ARBA" id="ARBA00041516"/>
    </source>
</evidence>
<evidence type="ECO:0000256" key="4">
    <source>
        <dbReference type="ARBA" id="ARBA00012744"/>
    </source>
</evidence>
<dbReference type="SUPFAM" id="SSF51445">
    <property type="entry name" value="(Trans)glycosidases"/>
    <property type="match status" value="1"/>
</dbReference>
<feature type="region of interest" description="Disordered" evidence="15">
    <location>
        <begin position="166"/>
        <end position="215"/>
    </location>
</feature>
<keyword evidence="8" id="KW-0378">Hydrolase</keyword>
<sequence length="477" mass="49522">MKSAFVLAALGAFCAAASAHAEHNHEMLHKMMRKARDVSPSDTTNNATCGCVTSVSTWYGEATLVQPTTTSPLTTTQTSTSYSTITVYATNNAPAPYTSFSSTGVYTIPKTAITLTSTVVVPCPTASSSDTYAPGTYTRHETTMTITATNSVYVCPFTSVAAPTSEASAPAAHSEAPAPPPASPTEPAPSYSAPASSKSPNPAPSGNAGSSPISSNGNQWAMTYSPYTAAGGCKEAGAVSADISSIKSAGFTTVRLYSTDCSGLQNVGNACKEYGLKLVLGVFIDNKGIDAARPQVTDIISWGQWQIVELIVIGNEALFNQYCDAGALAGFIADSKAQFQAAGYGGPCTTTETLNIWQQSGSSLCGVIDVVGANVHPFFNAEVSPDQAGSFTAGQIEILGKVCPGKEVYNLESGWPHSGQANGKATPGVEAQSIAIKSIMKNVGAKTIFFSFEDDLWKQPGQFGVEQSWGCTKVFSG</sequence>
<dbReference type="GO" id="GO:0042973">
    <property type="term" value="F:glucan endo-1,3-beta-D-glucosidase activity"/>
    <property type="evidence" value="ECO:0007669"/>
    <property type="project" value="TreeGrafter"/>
</dbReference>
<feature type="signal peptide" evidence="16">
    <location>
        <begin position="1"/>
        <end position="21"/>
    </location>
</feature>
<keyword evidence="7 16" id="KW-0732">Signal</keyword>
<proteinExistence type="inferred from homology"/>
<dbReference type="Proteomes" id="UP000019373">
    <property type="component" value="Unassembled WGS sequence"/>
</dbReference>
<protein>
    <recommendedName>
        <fullName evidence="11">Probable beta-glucosidase btgE</fullName>
        <ecNumber evidence="4">3.2.1.21</ecNumber>
    </recommendedName>
    <alternativeName>
        <fullName evidence="12">Beta-D-glucoside glucohydrolase btgE</fullName>
    </alternativeName>
    <alternativeName>
        <fullName evidence="14">Cellobiase btgE</fullName>
    </alternativeName>
    <alternativeName>
        <fullName evidence="13">Gentiobiase btgE</fullName>
    </alternativeName>
</protein>
<dbReference type="PANTHER" id="PTHR16631">
    <property type="entry name" value="GLUCAN 1,3-BETA-GLUCOSIDASE"/>
    <property type="match status" value="1"/>
</dbReference>
<feature type="chain" id="PRO_5004612303" description="Probable beta-glucosidase btgE" evidence="16">
    <location>
        <begin position="22"/>
        <end position="477"/>
    </location>
</feature>
<comment type="subcellular location">
    <subcellularLocation>
        <location evidence="2">Secreted</location>
        <location evidence="2">Cell wall</location>
    </subcellularLocation>
</comment>
<keyword evidence="9" id="KW-0326">Glycosidase</keyword>
<evidence type="ECO:0000256" key="1">
    <source>
        <dbReference type="ARBA" id="ARBA00000448"/>
    </source>
</evidence>